<name>A0ABT5USW2_EUBLI</name>
<gene>
    <name evidence="1" type="ORF">PTZ04_17475</name>
</gene>
<evidence type="ECO:0008006" key="3">
    <source>
        <dbReference type="Google" id="ProtNLM"/>
    </source>
</evidence>
<dbReference type="EMBL" id="JAQSVD010000012">
    <property type="protein sequence ID" value="MDE1472050.1"/>
    <property type="molecule type" value="Genomic_DNA"/>
</dbReference>
<comment type="caution">
    <text evidence="1">The sequence shown here is derived from an EMBL/GenBank/DDBJ whole genome shotgun (WGS) entry which is preliminary data.</text>
</comment>
<keyword evidence="2" id="KW-1185">Reference proteome</keyword>
<dbReference type="Proteomes" id="UP001215087">
    <property type="component" value="Unassembled WGS sequence"/>
</dbReference>
<evidence type="ECO:0000313" key="2">
    <source>
        <dbReference type="Proteomes" id="UP001215087"/>
    </source>
</evidence>
<evidence type="ECO:0000313" key="1">
    <source>
        <dbReference type="EMBL" id="MDE1472050.1"/>
    </source>
</evidence>
<reference evidence="1 2" key="1">
    <citation type="submission" date="2023-02" db="EMBL/GenBank/DDBJ databases">
        <title>Comparative genome analysis of Eubacterium limosum species.</title>
        <authorList>
            <person name="Bak J.E."/>
        </authorList>
    </citation>
    <scope>NUCLEOTIDE SEQUENCE [LARGE SCALE GENOMIC DNA]</scope>
    <source>
        <strain evidence="1 2">KGMB01548</strain>
    </source>
</reference>
<feature type="non-terminal residue" evidence="1">
    <location>
        <position position="1"/>
    </location>
</feature>
<organism evidence="1 2">
    <name type="scientific">Eubacterium limosum</name>
    <dbReference type="NCBI Taxonomy" id="1736"/>
    <lineage>
        <taxon>Bacteria</taxon>
        <taxon>Bacillati</taxon>
        <taxon>Bacillota</taxon>
        <taxon>Clostridia</taxon>
        <taxon>Eubacteriales</taxon>
        <taxon>Eubacteriaceae</taxon>
        <taxon>Eubacterium</taxon>
    </lineage>
</organism>
<dbReference type="RefSeq" id="WP_274702914.1">
    <property type="nucleotide sequence ID" value="NZ_JAQSVD010000012.1"/>
</dbReference>
<proteinExistence type="predicted"/>
<protein>
    <recommendedName>
        <fullName evidence="3">Secreted protein</fullName>
    </recommendedName>
</protein>
<accession>A0ABT5USW2</accession>
<sequence>NPSIALLFLLFFQSSTFTQGFGDGVTNKRLCFDTVWGSPQTANKVSAAGGNLIQCWLRPAHGALIPLINTLFSMVLFIKKIVFFVEHFIVCALLAWF</sequence>